<evidence type="ECO:0000256" key="4">
    <source>
        <dbReference type="ARBA" id="ARBA00022692"/>
    </source>
</evidence>
<dbReference type="SMART" id="SM00382">
    <property type="entry name" value="AAA"/>
    <property type="match status" value="1"/>
</dbReference>
<dbReference type="GO" id="GO:0005524">
    <property type="term" value="F:ATP binding"/>
    <property type="evidence" value="ECO:0007669"/>
    <property type="project" value="UniProtKB-KW"/>
</dbReference>
<dbReference type="InterPro" id="IPR043926">
    <property type="entry name" value="ABCG_dom"/>
</dbReference>
<proteinExistence type="inferred from homology"/>
<evidence type="ECO:0000313" key="13">
    <source>
        <dbReference type="Proteomes" id="UP000237347"/>
    </source>
</evidence>
<name>A0AAW0JYE4_QUESU</name>
<dbReference type="Pfam" id="PF00005">
    <property type="entry name" value="ABC_tran"/>
    <property type="match status" value="1"/>
</dbReference>
<dbReference type="Pfam" id="PF01061">
    <property type="entry name" value="ABC2_membrane"/>
    <property type="match status" value="1"/>
</dbReference>
<comment type="caution">
    <text evidence="12">The sequence shown here is derived from an EMBL/GenBank/DDBJ whole genome shotgun (WGS) entry which is preliminary data.</text>
</comment>
<dbReference type="FunFam" id="3.40.50.300:FF:000337">
    <property type="entry name" value="ABC transporter G family member 22"/>
    <property type="match status" value="1"/>
</dbReference>
<dbReference type="Proteomes" id="UP000237347">
    <property type="component" value="Unassembled WGS sequence"/>
</dbReference>
<dbReference type="PROSITE" id="PS50893">
    <property type="entry name" value="ABC_TRANSPORTER_2"/>
    <property type="match status" value="1"/>
</dbReference>
<dbReference type="SUPFAM" id="SSF52540">
    <property type="entry name" value="P-loop containing nucleoside triphosphate hydrolases"/>
    <property type="match status" value="1"/>
</dbReference>
<evidence type="ECO:0000256" key="3">
    <source>
        <dbReference type="ARBA" id="ARBA00022448"/>
    </source>
</evidence>
<keyword evidence="4 10" id="KW-0812">Transmembrane</keyword>
<dbReference type="GO" id="GO:0016887">
    <property type="term" value="F:ATP hydrolysis activity"/>
    <property type="evidence" value="ECO:0007669"/>
    <property type="project" value="InterPro"/>
</dbReference>
<evidence type="ECO:0000256" key="6">
    <source>
        <dbReference type="ARBA" id="ARBA00022840"/>
    </source>
</evidence>
<reference evidence="12 13" key="1">
    <citation type="journal article" date="2018" name="Sci. Data">
        <title>The draft genome sequence of cork oak.</title>
        <authorList>
            <person name="Ramos A.M."/>
            <person name="Usie A."/>
            <person name="Barbosa P."/>
            <person name="Barros P.M."/>
            <person name="Capote T."/>
            <person name="Chaves I."/>
            <person name="Simoes F."/>
            <person name="Abreu I."/>
            <person name="Carrasquinho I."/>
            <person name="Faro C."/>
            <person name="Guimaraes J.B."/>
            <person name="Mendonca D."/>
            <person name="Nobrega F."/>
            <person name="Rodrigues L."/>
            <person name="Saibo N.J.M."/>
            <person name="Varela M.C."/>
            <person name="Egas C."/>
            <person name="Matos J."/>
            <person name="Miguel C.M."/>
            <person name="Oliveira M.M."/>
            <person name="Ricardo C.P."/>
            <person name="Goncalves S."/>
        </authorList>
    </citation>
    <scope>NUCLEOTIDE SEQUENCE [LARGE SCALE GENOMIC DNA]</scope>
    <source>
        <strain evidence="13">cv. HL8</strain>
    </source>
</reference>
<comment type="similarity">
    <text evidence="2">Belongs to the ABC transporter superfamily. ABCG family. Eye pigment precursor importer (TC 3.A.1.204) subfamily.</text>
</comment>
<accession>A0AAW0JYE4</accession>
<dbReference type="Pfam" id="PF19055">
    <property type="entry name" value="ABC2_membrane_7"/>
    <property type="match status" value="1"/>
</dbReference>
<feature type="transmembrane region" description="Helical" evidence="10">
    <location>
        <begin position="493"/>
        <end position="520"/>
    </location>
</feature>
<feature type="transmembrane region" description="Helical" evidence="10">
    <location>
        <begin position="607"/>
        <end position="625"/>
    </location>
</feature>
<feature type="transmembrane region" description="Helical" evidence="10">
    <location>
        <begin position="465"/>
        <end position="487"/>
    </location>
</feature>
<evidence type="ECO:0000256" key="1">
    <source>
        <dbReference type="ARBA" id="ARBA00004141"/>
    </source>
</evidence>
<dbReference type="Gene3D" id="3.40.50.300">
    <property type="entry name" value="P-loop containing nucleotide triphosphate hydrolases"/>
    <property type="match status" value="1"/>
</dbReference>
<dbReference type="InterPro" id="IPR013525">
    <property type="entry name" value="ABC2_TM"/>
</dbReference>
<keyword evidence="7 10" id="KW-1133">Transmembrane helix</keyword>
<dbReference type="PROSITE" id="PS00211">
    <property type="entry name" value="ABC_TRANSPORTER_1"/>
    <property type="match status" value="1"/>
</dbReference>
<dbReference type="InterPro" id="IPR017871">
    <property type="entry name" value="ABC_transporter-like_CS"/>
</dbReference>
<dbReference type="InterPro" id="IPR003593">
    <property type="entry name" value="AAA+_ATPase"/>
</dbReference>
<protein>
    <submittedName>
        <fullName evidence="12">Abc transporter g family member 14</fullName>
    </submittedName>
</protein>
<organism evidence="12 13">
    <name type="scientific">Quercus suber</name>
    <name type="common">Cork oak</name>
    <dbReference type="NCBI Taxonomy" id="58331"/>
    <lineage>
        <taxon>Eukaryota</taxon>
        <taxon>Viridiplantae</taxon>
        <taxon>Streptophyta</taxon>
        <taxon>Embryophyta</taxon>
        <taxon>Tracheophyta</taxon>
        <taxon>Spermatophyta</taxon>
        <taxon>Magnoliopsida</taxon>
        <taxon>eudicotyledons</taxon>
        <taxon>Gunneridae</taxon>
        <taxon>Pentapetalae</taxon>
        <taxon>rosids</taxon>
        <taxon>fabids</taxon>
        <taxon>Fagales</taxon>
        <taxon>Fagaceae</taxon>
        <taxon>Quercus</taxon>
    </lineage>
</organism>
<keyword evidence="3" id="KW-0813">Transport</keyword>
<keyword evidence="6" id="KW-0067">ATP-binding</keyword>
<dbReference type="InterPro" id="IPR027417">
    <property type="entry name" value="P-loop_NTPase"/>
</dbReference>
<evidence type="ECO:0000313" key="12">
    <source>
        <dbReference type="EMBL" id="KAK7831460.1"/>
    </source>
</evidence>
<evidence type="ECO:0000259" key="11">
    <source>
        <dbReference type="PROSITE" id="PS50893"/>
    </source>
</evidence>
<evidence type="ECO:0000256" key="2">
    <source>
        <dbReference type="ARBA" id="ARBA00005814"/>
    </source>
</evidence>
<dbReference type="GO" id="GO:0005886">
    <property type="term" value="C:plasma membrane"/>
    <property type="evidence" value="ECO:0007669"/>
    <property type="project" value="TreeGrafter"/>
</dbReference>
<evidence type="ECO:0000256" key="9">
    <source>
        <dbReference type="SAM" id="MobiDB-lite"/>
    </source>
</evidence>
<feature type="domain" description="ABC transporter" evidence="11">
    <location>
        <begin position="67"/>
        <end position="326"/>
    </location>
</feature>
<dbReference type="EMBL" id="PKMF04000444">
    <property type="protein sequence ID" value="KAK7831460.1"/>
    <property type="molecule type" value="Genomic_DNA"/>
</dbReference>
<sequence>MMPPEQETNTTTSLANRSENAWVHAEPSGSTTTDVSPRLEAQMPDQQQANSACRSSILHRSLRPVTLKFEDVTYGINLRISTTGKDSSPCLSPTHEPKPTRTLLHGVSGVVRPGELLAMLGPSGSGKTTLLTALAGRLPGKVSGTITYNGKAFSSSMKRKTGFVTQDDVLYPHLTVLETLTYAALLRLPKELSKQDKIEQTEMLIRELGLARCRNGVVGGTILRGISGGERKRVSIGQEMLVNPSLLLLDEPTSGLDSTTAQRIVVTLRGLSRGGRTVITTIHQPSSRLYRMFDKVVVLSDGCPIYSGKADQVMDYFGSIGYMPAFNFVNPADFLLDLANGIAPDVRQDDQIEFQGRLDHDDQNSTKQSLITSYKKNLYPALKQRFTQVVRINGPPAGGSNLKSCLSQFCQAYCGGGWASLFLLHLLGLFPPIQCHICVSFGASNANKRTFLRDVRLSSYYFARMAGDLPMELVLPTVFVTVTYWMGGLKPSLVTFVLTLLIILFNVLVSQGLGLALGAILMEVKQATTLASVTMLVFLLAGGYYIQHIPCFIAWLKYISFSHFCYKLLVGVQYSVNEVYECGLVKCKVMDFPAIKYLGLDNKWWDVAALAVMLVGYRVLAYLALKMVQRH</sequence>
<comment type="subcellular location">
    <subcellularLocation>
        <location evidence="1">Membrane</location>
        <topology evidence="1">Multi-pass membrane protein</topology>
    </subcellularLocation>
</comment>
<dbReference type="PANTHER" id="PTHR48041:SF24">
    <property type="entry name" value="ABC TRANSPORTER G FAMILY MEMBER 21"/>
    <property type="match status" value="1"/>
</dbReference>
<dbReference type="PANTHER" id="PTHR48041">
    <property type="entry name" value="ABC TRANSPORTER G FAMILY MEMBER 28"/>
    <property type="match status" value="1"/>
</dbReference>
<feature type="region of interest" description="Disordered" evidence="9">
    <location>
        <begin position="1"/>
        <end position="35"/>
    </location>
</feature>
<evidence type="ECO:0000256" key="7">
    <source>
        <dbReference type="ARBA" id="ARBA00022989"/>
    </source>
</evidence>
<keyword evidence="5" id="KW-0547">Nucleotide-binding</keyword>
<dbReference type="AlphaFoldDB" id="A0AAW0JYE4"/>
<gene>
    <name evidence="12" type="primary">ABCG14_0</name>
    <name evidence="12" type="ORF">CFP56_027413</name>
</gene>
<keyword evidence="8 10" id="KW-0472">Membrane</keyword>
<dbReference type="InterPro" id="IPR050352">
    <property type="entry name" value="ABCG_transporters"/>
</dbReference>
<dbReference type="GO" id="GO:0140359">
    <property type="term" value="F:ABC-type transporter activity"/>
    <property type="evidence" value="ECO:0007669"/>
    <property type="project" value="InterPro"/>
</dbReference>
<feature type="transmembrane region" description="Helical" evidence="10">
    <location>
        <begin position="418"/>
        <end position="444"/>
    </location>
</feature>
<evidence type="ECO:0000256" key="10">
    <source>
        <dbReference type="SAM" id="Phobius"/>
    </source>
</evidence>
<feature type="compositionally biased region" description="Polar residues" evidence="9">
    <location>
        <begin position="1"/>
        <end position="19"/>
    </location>
</feature>
<evidence type="ECO:0000256" key="8">
    <source>
        <dbReference type="ARBA" id="ARBA00023136"/>
    </source>
</evidence>
<keyword evidence="13" id="KW-1185">Reference proteome</keyword>
<feature type="transmembrane region" description="Helical" evidence="10">
    <location>
        <begin position="527"/>
        <end position="546"/>
    </location>
</feature>
<dbReference type="InterPro" id="IPR003439">
    <property type="entry name" value="ABC_transporter-like_ATP-bd"/>
</dbReference>
<evidence type="ECO:0000256" key="5">
    <source>
        <dbReference type="ARBA" id="ARBA00022741"/>
    </source>
</evidence>